<dbReference type="EMBL" id="UHJL01000002">
    <property type="protein sequence ID" value="SUQ24390.1"/>
    <property type="molecule type" value="Genomic_DNA"/>
</dbReference>
<evidence type="ECO:0000313" key="2">
    <source>
        <dbReference type="EMBL" id="SUQ24390.1"/>
    </source>
</evidence>
<dbReference type="InterPro" id="IPR036465">
    <property type="entry name" value="vWFA_dom_sf"/>
</dbReference>
<evidence type="ECO:0000313" key="3">
    <source>
        <dbReference type="Proteomes" id="UP000255423"/>
    </source>
</evidence>
<protein>
    <recommendedName>
        <fullName evidence="1">DUF58 domain-containing protein</fullName>
    </recommendedName>
</protein>
<reference evidence="2 3" key="1">
    <citation type="submission" date="2017-08" db="EMBL/GenBank/DDBJ databases">
        <authorList>
            <person name="de Groot N.N."/>
        </authorList>
    </citation>
    <scope>NUCLEOTIDE SEQUENCE [LARGE SCALE GENOMIC DNA]</scope>
    <source>
        <strain evidence="2 3">HM2</strain>
    </source>
</reference>
<evidence type="ECO:0000259" key="1">
    <source>
        <dbReference type="Pfam" id="PF01882"/>
    </source>
</evidence>
<name>A0A380S6E4_FIBSU</name>
<dbReference type="Pfam" id="PF01882">
    <property type="entry name" value="DUF58"/>
    <property type="match status" value="1"/>
</dbReference>
<gene>
    <name evidence="2" type="ORF">SAMN05661053_1790</name>
</gene>
<feature type="domain" description="DUF58" evidence="1">
    <location>
        <begin position="47"/>
        <end position="259"/>
    </location>
</feature>
<sequence>MADKELLDKEVLKTVSRIELSVRGTLDTVMTGAYHSSFKGNGMEFSEVREYMPGDDVRTIDWNVTARTGTPYVKKFIEEREMTMLLMVDASSSSEFGSGKQMKGEVMATLTALLAFAAIKNNDKVGLLIYTDQVELFIPPEKGRKHVLRLIREILYFKPQHHGTNTQVALEYAGKILNRKAVVVVMSDFLDEGFENAFKILRKRHDVLAVSVVDPREMELPPAGLVELEDPETGETLLIDTGDAAFREAFAREAKRQGKATKELFQRMSIDFVRIETHDDFKETVAPLIEHFRRRARAASR</sequence>
<proteinExistence type="predicted"/>
<dbReference type="RefSeq" id="WP_014545921.1">
    <property type="nucleotide sequence ID" value="NZ_UHJL01000002.1"/>
</dbReference>
<dbReference type="Proteomes" id="UP000255423">
    <property type="component" value="Unassembled WGS sequence"/>
</dbReference>
<dbReference type="AlphaFoldDB" id="A0A380S6E4"/>
<dbReference type="SUPFAM" id="SSF53300">
    <property type="entry name" value="vWA-like"/>
    <property type="match status" value="1"/>
</dbReference>
<dbReference type="Gene3D" id="3.40.50.410">
    <property type="entry name" value="von Willebrand factor, type A domain"/>
    <property type="match status" value="1"/>
</dbReference>
<organism evidence="2 3">
    <name type="scientific">Fibrobacter succinogenes</name>
    <name type="common">Bacteroides succinogenes</name>
    <dbReference type="NCBI Taxonomy" id="833"/>
    <lineage>
        <taxon>Bacteria</taxon>
        <taxon>Pseudomonadati</taxon>
        <taxon>Fibrobacterota</taxon>
        <taxon>Fibrobacteria</taxon>
        <taxon>Fibrobacterales</taxon>
        <taxon>Fibrobacteraceae</taxon>
        <taxon>Fibrobacter</taxon>
    </lineage>
</organism>
<dbReference type="OMA" id="FSGEYHS"/>
<accession>A0A380S6E4</accession>
<dbReference type="InterPro" id="IPR002881">
    <property type="entry name" value="DUF58"/>
</dbReference>
<dbReference type="PANTHER" id="PTHR33608">
    <property type="entry name" value="BLL2464 PROTEIN"/>
    <property type="match status" value="1"/>
</dbReference>
<dbReference type="PANTHER" id="PTHR33608:SF6">
    <property type="entry name" value="BLL2464 PROTEIN"/>
    <property type="match status" value="1"/>
</dbReference>